<accession>A0A845GLW2</accession>
<organism evidence="2 3">
    <name type="scientific">Duganella vulcania</name>
    <dbReference type="NCBI Taxonomy" id="2692166"/>
    <lineage>
        <taxon>Bacteria</taxon>
        <taxon>Pseudomonadati</taxon>
        <taxon>Pseudomonadota</taxon>
        <taxon>Betaproteobacteria</taxon>
        <taxon>Burkholderiales</taxon>
        <taxon>Oxalobacteraceae</taxon>
        <taxon>Telluria group</taxon>
        <taxon>Duganella</taxon>
    </lineage>
</organism>
<dbReference type="PANTHER" id="PTHR43162:SF1">
    <property type="entry name" value="PRESTALK A DIFFERENTIATION PROTEIN A"/>
    <property type="match status" value="1"/>
</dbReference>
<protein>
    <submittedName>
        <fullName evidence="2">NmrA family NAD(P)-binding protein</fullName>
    </submittedName>
</protein>
<dbReference type="AlphaFoldDB" id="A0A845GLW2"/>
<gene>
    <name evidence="2" type="ORF">GTP90_07240</name>
</gene>
<dbReference type="Pfam" id="PF05368">
    <property type="entry name" value="NmrA"/>
    <property type="match status" value="1"/>
</dbReference>
<sequence>MTASNPLPYVVFGVTGRTGAAAADALLRAGQSVRVVVRDPAKGRCWAERGAEVALADLTDLASMTRALTRVQGAYVVSPQHYNREDLFELADLIAGTTARAAAAANVPKLVALSSVGADRESGTGWIGMNRMFERRLAETGIATVFLRAAYFMENWMPMVGHAMRTGTLPAFLAPAQRRLPMVATADVGRAAAALLQEEWKGTRIVNLAGPQDYAPNDVAAILSSMLDKPVDVAVLPEAEWPQALAGAGFSAAALAGFTEMTRGLNGAHIGMGSDSSAIGRAGTTPLEHVIKGWQPTE</sequence>
<dbReference type="Gene3D" id="3.90.25.10">
    <property type="entry name" value="UDP-galactose 4-epimerase, domain 1"/>
    <property type="match status" value="1"/>
</dbReference>
<dbReference type="InterPro" id="IPR036291">
    <property type="entry name" value="NAD(P)-bd_dom_sf"/>
</dbReference>
<feature type="domain" description="NmrA-like" evidence="1">
    <location>
        <begin position="10"/>
        <end position="243"/>
    </location>
</feature>
<proteinExistence type="predicted"/>
<evidence type="ECO:0000313" key="2">
    <source>
        <dbReference type="EMBL" id="MYM93649.1"/>
    </source>
</evidence>
<dbReference type="InterPro" id="IPR051604">
    <property type="entry name" value="Ergot_Alk_Oxidoreductase"/>
</dbReference>
<reference evidence="2" key="1">
    <citation type="submission" date="2019-12" db="EMBL/GenBank/DDBJ databases">
        <title>Novel species isolated from a subtropical stream in China.</title>
        <authorList>
            <person name="Lu H."/>
        </authorList>
    </citation>
    <scope>NUCLEOTIDE SEQUENCE [LARGE SCALE GENOMIC DNA]</scope>
    <source>
        <strain evidence="2">FT81W</strain>
    </source>
</reference>
<dbReference type="PANTHER" id="PTHR43162">
    <property type="match status" value="1"/>
</dbReference>
<dbReference type="EMBL" id="WWCX01000006">
    <property type="protein sequence ID" value="MYM93649.1"/>
    <property type="molecule type" value="Genomic_DNA"/>
</dbReference>
<dbReference type="Gene3D" id="3.40.50.720">
    <property type="entry name" value="NAD(P)-binding Rossmann-like Domain"/>
    <property type="match status" value="1"/>
</dbReference>
<name>A0A845GLW2_9BURK</name>
<dbReference type="RefSeq" id="WP_161082861.1">
    <property type="nucleotide sequence ID" value="NZ_WWCX01000006.1"/>
</dbReference>
<comment type="caution">
    <text evidence="2">The sequence shown here is derived from an EMBL/GenBank/DDBJ whole genome shotgun (WGS) entry which is preliminary data.</text>
</comment>
<dbReference type="InterPro" id="IPR008030">
    <property type="entry name" value="NmrA-like"/>
</dbReference>
<dbReference type="SUPFAM" id="SSF51735">
    <property type="entry name" value="NAD(P)-binding Rossmann-fold domains"/>
    <property type="match status" value="1"/>
</dbReference>
<dbReference type="Proteomes" id="UP000447355">
    <property type="component" value="Unassembled WGS sequence"/>
</dbReference>
<evidence type="ECO:0000313" key="3">
    <source>
        <dbReference type="Proteomes" id="UP000447355"/>
    </source>
</evidence>
<evidence type="ECO:0000259" key="1">
    <source>
        <dbReference type="Pfam" id="PF05368"/>
    </source>
</evidence>